<protein>
    <submittedName>
        <fullName evidence="1">Uncharacterized protein</fullName>
    </submittedName>
</protein>
<comment type="caution">
    <text evidence="1">The sequence shown here is derived from an EMBL/GenBank/DDBJ whole genome shotgun (WGS) entry which is preliminary data.</text>
</comment>
<dbReference type="RefSeq" id="WP_111195832.1">
    <property type="nucleotide sequence ID" value="NZ_QKVK01000001.1"/>
</dbReference>
<dbReference type="EMBL" id="QKVK01000001">
    <property type="protein sequence ID" value="PZF78505.1"/>
    <property type="molecule type" value="Genomic_DNA"/>
</dbReference>
<keyword evidence="2" id="KW-1185">Reference proteome</keyword>
<organism evidence="1 2">
    <name type="scientific">Aestuariivirga litoralis</name>
    <dbReference type="NCBI Taxonomy" id="2650924"/>
    <lineage>
        <taxon>Bacteria</taxon>
        <taxon>Pseudomonadati</taxon>
        <taxon>Pseudomonadota</taxon>
        <taxon>Alphaproteobacteria</taxon>
        <taxon>Hyphomicrobiales</taxon>
        <taxon>Aestuariivirgaceae</taxon>
        <taxon>Aestuariivirga</taxon>
    </lineage>
</organism>
<name>A0A2W2AT65_9HYPH</name>
<reference evidence="2" key="1">
    <citation type="submission" date="2018-06" db="EMBL/GenBank/DDBJ databases">
        <title>Aestuariibacter litoralis strain KCTC 52945T.</title>
        <authorList>
            <person name="Li X."/>
            <person name="Salam N."/>
            <person name="Li J.-L."/>
            <person name="Chen Y.-M."/>
            <person name="Yang Z.-W."/>
            <person name="Zhang L.-Y."/>
            <person name="Han M.-X."/>
            <person name="Xiao M."/>
            <person name="Li W.-J."/>
        </authorList>
    </citation>
    <scope>NUCLEOTIDE SEQUENCE [LARGE SCALE GENOMIC DNA]</scope>
    <source>
        <strain evidence="2">KCTC 52945</strain>
    </source>
</reference>
<evidence type="ECO:0000313" key="2">
    <source>
        <dbReference type="Proteomes" id="UP000248795"/>
    </source>
</evidence>
<gene>
    <name evidence="1" type="ORF">DK847_01455</name>
</gene>
<dbReference type="Proteomes" id="UP000248795">
    <property type="component" value="Unassembled WGS sequence"/>
</dbReference>
<proteinExistence type="predicted"/>
<dbReference type="AlphaFoldDB" id="A0A2W2AT65"/>
<evidence type="ECO:0000313" key="1">
    <source>
        <dbReference type="EMBL" id="PZF78505.1"/>
    </source>
</evidence>
<sequence>MLDLLTAFEDFAPEMEVKEPSIDREFITDFLLPYFHDLPREQLAAKVAEIISMEQVRQASALWLR</sequence>
<accession>A0A2W2AT65</accession>